<comment type="caution">
    <text evidence="2">The sequence shown here is derived from an EMBL/GenBank/DDBJ whole genome shotgun (WGS) entry which is preliminary data.</text>
</comment>
<gene>
    <name evidence="2" type="ORF">B5E75_02415</name>
</gene>
<dbReference type="RefSeq" id="WP_087357204.1">
    <property type="nucleotide sequence ID" value="NZ_NFLJ01000005.1"/>
</dbReference>
<dbReference type="Proteomes" id="UP000195305">
    <property type="component" value="Unassembled WGS sequence"/>
</dbReference>
<keyword evidence="1" id="KW-0472">Membrane</keyword>
<name>A0A1Y4T168_9FIRM</name>
<protein>
    <submittedName>
        <fullName evidence="2">Uncharacterized protein</fullName>
    </submittedName>
</protein>
<keyword evidence="1" id="KW-1133">Transmembrane helix</keyword>
<organism evidence="2 3">
    <name type="scientific">Massilimicrobiota timonensis</name>
    <dbReference type="NCBI Taxonomy" id="1776392"/>
    <lineage>
        <taxon>Bacteria</taxon>
        <taxon>Bacillati</taxon>
        <taxon>Bacillota</taxon>
        <taxon>Erysipelotrichia</taxon>
        <taxon>Erysipelotrichales</taxon>
        <taxon>Erysipelotrichaceae</taxon>
        <taxon>Massilimicrobiota</taxon>
    </lineage>
</organism>
<keyword evidence="3" id="KW-1185">Reference proteome</keyword>
<evidence type="ECO:0000313" key="2">
    <source>
        <dbReference type="EMBL" id="OUQ35905.1"/>
    </source>
</evidence>
<evidence type="ECO:0000313" key="3">
    <source>
        <dbReference type="Proteomes" id="UP000195305"/>
    </source>
</evidence>
<sequence>MTCKVSKILKICAYIFLIGSIVQQGYSIAANTSYLNTGQLMGVQSMLMMLWSCFISLLLSFVIYGFAEIVEYYELMKTKETDVLTNQNNDVK</sequence>
<dbReference type="EMBL" id="NFLJ01000005">
    <property type="protein sequence ID" value="OUQ35905.1"/>
    <property type="molecule type" value="Genomic_DNA"/>
</dbReference>
<dbReference type="OrthoDB" id="1644719at2"/>
<dbReference type="AlphaFoldDB" id="A0A1Y4T168"/>
<proteinExistence type="predicted"/>
<evidence type="ECO:0000256" key="1">
    <source>
        <dbReference type="SAM" id="Phobius"/>
    </source>
</evidence>
<feature type="transmembrane region" description="Helical" evidence="1">
    <location>
        <begin position="12"/>
        <end position="29"/>
    </location>
</feature>
<feature type="transmembrane region" description="Helical" evidence="1">
    <location>
        <begin position="49"/>
        <end position="67"/>
    </location>
</feature>
<reference evidence="2 3" key="1">
    <citation type="journal article" date="2018" name="BMC Genomics">
        <title>Whole genome sequencing and function prediction of 133 gut anaerobes isolated from chicken caecum in pure cultures.</title>
        <authorList>
            <person name="Medvecky M."/>
            <person name="Cejkova D."/>
            <person name="Polansky O."/>
            <person name="Karasova D."/>
            <person name="Kubasova T."/>
            <person name="Cizek A."/>
            <person name="Rychlik I."/>
        </authorList>
    </citation>
    <scope>NUCLEOTIDE SEQUENCE [LARGE SCALE GENOMIC DNA]</scope>
    <source>
        <strain evidence="2 3">An13</strain>
    </source>
</reference>
<keyword evidence="1" id="KW-0812">Transmembrane</keyword>
<accession>A0A1Y4T168</accession>